<dbReference type="EMBL" id="JAHIBW010000030">
    <property type="protein sequence ID" value="KAG7295704.1"/>
    <property type="molecule type" value="Genomic_DNA"/>
</dbReference>
<evidence type="ECO:0008006" key="4">
    <source>
        <dbReference type="Google" id="ProtNLM"/>
    </source>
</evidence>
<organism evidence="2 3">
    <name type="scientific">Plutella xylostella</name>
    <name type="common">Diamondback moth</name>
    <name type="synonym">Plutella maculipennis</name>
    <dbReference type="NCBI Taxonomy" id="51655"/>
    <lineage>
        <taxon>Eukaryota</taxon>
        <taxon>Metazoa</taxon>
        <taxon>Ecdysozoa</taxon>
        <taxon>Arthropoda</taxon>
        <taxon>Hexapoda</taxon>
        <taxon>Insecta</taxon>
        <taxon>Pterygota</taxon>
        <taxon>Neoptera</taxon>
        <taxon>Endopterygota</taxon>
        <taxon>Lepidoptera</taxon>
        <taxon>Glossata</taxon>
        <taxon>Ditrysia</taxon>
        <taxon>Yponomeutoidea</taxon>
        <taxon>Plutellidae</taxon>
        <taxon>Plutella</taxon>
    </lineage>
</organism>
<evidence type="ECO:0000256" key="1">
    <source>
        <dbReference type="SAM" id="SignalP"/>
    </source>
</evidence>
<sequence length="205" mass="22831">MGCFTTVFVCNLTLSPLSLSLSPDFAIANVQCQYDGDAEEAPRPLIDHNYDRADEPPAFIIQQVNVSSLPLGGAPLAAPKFMTIAPGALPAVNVIHVADQRQVQEQPQETNMNKRIRRSEEVLKEAADCVSRGLTFQTVSERFNIPISTIRFFMARKGILPRRRRGRHGHISTVSSRSPEPPFHMQHYKLPHMLALAADCDQDNE</sequence>
<reference evidence="2 3" key="1">
    <citation type="submission" date="2021-06" db="EMBL/GenBank/DDBJ databases">
        <title>A haploid diamondback moth (Plutella xylostella L.) genome assembly resolves 31 chromosomes and identifies a diamide resistance mutation.</title>
        <authorList>
            <person name="Ward C.M."/>
            <person name="Perry K.D."/>
            <person name="Baker G."/>
            <person name="Powis K."/>
            <person name="Heckel D.G."/>
            <person name="Baxter S.W."/>
        </authorList>
    </citation>
    <scope>NUCLEOTIDE SEQUENCE [LARGE SCALE GENOMIC DNA]</scope>
    <source>
        <strain evidence="2 3">LV</strain>
        <tissue evidence="2">Single pupa</tissue>
    </source>
</reference>
<protein>
    <recommendedName>
        <fullName evidence="4">HTH psq-type domain-containing protein</fullName>
    </recommendedName>
</protein>
<proteinExistence type="predicted"/>
<dbReference type="Proteomes" id="UP000823941">
    <property type="component" value="Chromosome 30"/>
</dbReference>
<feature type="chain" id="PRO_5045947502" description="HTH psq-type domain-containing protein" evidence="1">
    <location>
        <begin position="21"/>
        <end position="205"/>
    </location>
</feature>
<name>A0ABQ7PS29_PLUXY</name>
<comment type="caution">
    <text evidence="2">The sequence shown here is derived from an EMBL/GenBank/DDBJ whole genome shotgun (WGS) entry which is preliminary data.</text>
</comment>
<keyword evidence="3" id="KW-1185">Reference proteome</keyword>
<accession>A0ABQ7PS29</accession>
<keyword evidence="1" id="KW-0732">Signal</keyword>
<feature type="signal peptide" evidence="1">
    <location>
        <begin position="1"/>
        <end position="20"/>
    </location>
</feature>
<evidence type="ECO:0000313" key="2">
    <source>
        <dbReference type="EMBL" id="KAG7295704.1"/>
    </source>
</evidence>
<evidence type="ECO:0000313" key="3">
    <source>
        <dbReference type="Proteomes" id="UP000823941"/>
    </source>
</evidence>
<gene>
    <name evidence="2" type="ORF">JYU34_021993</name>
</gene>